<feature type="compositionally biased region" description="Low complexity" evidence="1">
    <location>
        <begin position="169"/>
        <end position="181"/>
    </location>
</feature>
<protein>
    <submittedName>
        <fullName evidence="2">Uncharacterized protein</fullName>
    </submittedName>
</protein>
<evidence type="ECO:0000313" key="2">
    <source>
        <dbReference type="EMBL" id="KAJ8865712.1"/>
    </source>
</evidence>
<comment type="caution">
    <text evidence="2">The sequence shown here is derived from an EMBL/GenBank/DDBJ whole genome shotgun (WGS) entry which is preliminary data.</text>
</comment>
<feature type="compositionally biased region" description="Basic and acidic residues" evidence="1">
    <location>
        <begin position="1"/>
        <end position="16"/>
    </location>
</feature>
<dbReference type="EMBL" id="JARBHB010000017">
    <property type="protein sequence ID" value="KAJ8865712.1"/>
    <property type="molecule type" value="Genomic_DNA"/>
</dbReference>
<feature type="region of interest" description="Disordered" evidence="1">
    <location>
        <begin position="169"/>
        <end position="194"/>
    </location>
</feature>
<reference evidence="2 3" key="1">
    <citation type="submission" date="2023-02" db="EMBL/GenBank/DDBJ databases">
        <title>LHISI_Scaffold_Assembly.</title>
        <authorList>
            <person name="Stuart O.P."/>
            <person name="Cleave R."/>
            <person name="Magrath M.J.L."/>
            <person name="Mikheyev A.S."/>
        </authorList>
    </citation>
    <scope>NUCLEOTIDE SEQUENCE [LARGE SCALE GENOMIC DNA]</scope>
    <source>
        <strain evidence="2">Daus_M_001</strain>
        <tissue evidence="2">Leg muscle</tissue>
    </source>
</reference>
<dbReference type="Proteomes" id="UP001159363">
    <property type="component" value="Chromosome 16"/>
</dbReference>
<evidence type="ECO:0000256" key="1">
    <source>
        <dbReference type="SAM" id="MobiDB-lite"/>
    </source>
</evidence>
<organism evidence="2 3">
    <name type="scientific">Dryococelus australis</name>
    <dbReference type="NCBI Taxonomy" id="614101"/>
    <lineage>
        <taxon>Eukaryota</taxon>
        <taxon>Metazoa</taxon>
        <taxon>Ecdysozoa</taxon>
        <taxon>Arthropoda</taxon>
        <taxon>Hexapoda</taxon>
        <taxon>Insecta</taxon>
        <taxon>Pterygota</taxon>
        <taxon>Neoptera</taxon>
        <taxon>Polyneoptera</taxon>
        <taxon>Phasmatodea</taxon>
        <taxon>Verophasmatodea</taxon>
        <taxon>Anareolatae</taxon>
        <taxon>Phasmatidae</taxon>
        <taxon>Eurycanthinae</taxon>
        <taxon>Dryococelus</taxon>
    </lineage>
</organism>
<proteinExistence type="predicted"/>
<accession>A0ABQ9G101</accession>
<name>A0ABQ9G101_9NEOP</name>
<gene>
    <name evidence="2" type="ORF">PR048_033232</name>
</gene>
<evidence type="ECO:0000313" key="3">
    <source>
        <dbReference type="Proteomes" id="UP001159363"/>
    </source>
</evidence>
<sequence length="365" mass="41507">MKGREKREIPEREEKKKKPPTNCIVRHDSSHAKIRSDSAGDLTRISLRVAVIKDSGMMDHGFCLRARMLTHRHAHKGNWWNTIPRRFQFRCRIFARKHCSRIDIPPTQHKRSSRCRLRDTLPGTMRRFAQKCDRNNKGNRCSEHENIARPNPLVHTVFDTSWRTMAQSSRGARVAGRSARSPPTKTNLAQYPAGSPDFRKRGIVPDDAVGRWVFSGISRFPHTFIPAPLHIDFNHPNRLLRAAQISSPNRRLPLSPSAKTIRVQSRAGPFQIFASGNRAARHRWSAGLPRDLPSTPLAPPFRRRSMLTPITLVGSREAPKSLHSPAIQSSCKIVPKHVRGQCLSRRIDLDVEACGRLNARRHADI</sequence>
<feature type="region of interest" description="Disordered" evidence="1">
    <location>
        <begin position="1"/>
        <end position="32"/>
    </location>
</feature>
<keyword evidence="3" id="KW-1185">Reference proteome</keyword>